<proteinExistence type="predicted"/>
<dbReference type="Proteomes" id="UP000499080">
    <property type="component" value="Unassembled WGS sequence"/>
</dbReference>
<organism evidence="1 2">
    <name type="scientific">Araneus ventricosus</name>
    <name type="common">Orbweaver spider</name>
    <name type="synonym">Epeira ventricosa</name>
    <dbReference type="NCBI Taxonomy" id="182803"/>
    <lineage>
        <taxon>Eukaryota</taxon>
        <taxon>Metazoa</taxon>
        <taxon>Ecdysozoa</taxon>
        <taxon>Arthropoda</taxon>
        <taxon>Chelicerata</taxon>
        <taxon>Arachnida</taxon>
        <taxon>Araneae</taxon>
        <taxon>Araneomorphae</taxon>
        <taxon>Entelegynae</taxon>
        <taxon>Araneoidea</taxon>
        <taxon>Araneidae</taxon>
        <taxon>Araneus</taxon>
    </lineage>
</organism>
<name>A0A4Y2TZW1_ARAVE</name>
<comment type="caution">
    <text evidence="1">The sequence shown here is derived from an EMBL/GenBank/DDBJ whole genome shotgun (WGS) entry which is preliminary data.</text>
</comment>
<evidence type="ECO:0000313" key="2">
    <source>
        <dbReference type="Proteomes" id="UP000499080"/>
    </source>
</evidence>
<keyword evidence="2" id="KW-1185">Reference proteome</keyword>
<reference evidence="1 2" key="1">
    <citation type="journal article" date="2019" name="Sci. Rep.">
        <title>Orb-weaving spider Araneus ventricosus genome elucidates the spidroin gene catalogue.</title>
        <authorList>
            <person name="Kono N."/>
            <person name="Nakamura H."/>
            <person name="Ohtoshi R."/>
            <person name="Moran D.A.P."/>
            <person name="Shinohara A."/>
            <person name="Yoshida Y."/>
            <person name="Fujiwara M."/>
            <person name="Mori M."/>
            <person name="Tomita M."/>
            <person name="Arakawa K."/>
        </authorList>
    </citation>
    <scope>NUCLEOTIDE SEQUENCE [LARGE SCALE GENOMIC DNA]</scope>
</reference>
<evidence type="ECO:0000313" key="1">
    <source>
        <dbReference type="EMBL" id="GBO04960.1"/>
    </source>
</evidence>
<protein>
    <submittedName>
        <fullName evidence="1">Uncharacterized protein</fullName>
    </submittedName>
</protein>
<accession>A0A4Y2TZW1</accession>
<gene>
    <name evidence="1" type="ORF">AVEN_150772_1</name>
</gene>
<dbReference type="AlphaFoldDB" id="A0A4Y2TZW1"/>
<dbReference type="EMBL" id="BGPR01031740">
    <property type="protein sequence ID" value="GBO04960.1"/>
    <property type="molecule type" value="Genomic_DNA"/>
</dbReference>
<sequence length="109" mass="12270">MRTDFYSFFTQGQSFRVHRLLPSTHAHGESDEKKGQAGVNKYRAQKIASNTHACGDGGRIGDALIQTDRHRLLPSTHAFWRKSVNGKSVCLCAKFYPSSYSSFRVIVFT</sequence>